<gene>
    <name evidence="8" type="primary">LOC105043381</name>
</gene>
<keyword evidence="7" id="KW-1185">Reference proteome</keyword>
<dbReference type="NCBIfam" id="TIGR02189">
    <property type="entry name" value="GlrX-like_plant"/>
    <property type="match status" value="1"/>
</dbReference>
<feature type="domain" description="Glutaredoxin" evidence="6">
    <location>
        <begin position="59"/>
        <end position="132"/>
    </location>
</feature>
<dbReference type="Proteomes" id="UP000504607">
    <property type="component" value="Chromosome 1"/>
</dbReference>
<dbReference type="InterPro" id="IPR011905">
    <property type="entry name" value="GlrX-like_pln_2"/>
</dbReference>
<protein>
    <submittedName>
        <fullName evidence="8">Monothiol glutaredoxin-S9</fullName>
    </submittedName>
</protein>
<accession>A0A6I9R295</accession>
<evidence type="ECO:0000256" key="2">
    <source>
        <dbReference type="ARBA" id="ARBA00007568"/>
    </source>
</evidence>
<keyword evidence="4" id="KW-0676">Redox-active center</keyword>
<dbReference type="PANTHER" id="PTHR10168">
    <property type="entry name" value="GLUTAREDOXIN"/>
    <property type="match status" value="1"/>
</dbReference>
<sequence length="159" mass="16221">MQQAIPYSSGRTWFAPTVASNGIIHVTDNDRPSLDGPSTSSSSSDGGGGLRRLVAENPVLVVGRQGCCLCHVVKRLLHGLGVNPTVCEVAEDAKSALLEELAEIATAGGGGGGGGVQQQVLCPAVFIGGRLVGGLDRLMAVHISGDLVPILKEAGALWL</sequence>
<evidence type="ECO:0000313" key="7">
    <source>
        <dbReference type="Proteomes" id="UP000504607"/>
    </source>
</evidence>
<dbReference type="InterPro" id="IPR036249">
    <property type="entry name" value="Thioredoxin-like_sf"/>
</dbReference>
<dbReference type="GO" id="GO:0005737">
    <property type="term" value="C:cytoplasm"/>
    <property type="evidence" value="ECO:0007669"/>
    <property type="project" value="UniProtKB-SubCell"/>
</dbReference>
<dbReference type="RefSeq" id="XP_010919211.1">
    <property type="nucleotide sequence ID" value="XM_010920909.3"/>
</dbReference>
<dbReference type="SUPFAM" id="SSF52833">
    <property type="entry name" value="Thioredoxin-like"/>
    <property type="match status" value="1"/>
</dbReference>
<evidence type="ECO:0000313" key="8">
    <source>
        <dbReference type="RefSeq" id="XP_010919211.1"/>
    </source>
</evidence>
<dbReference type="OrthoDB" id="418495at2759"/>
<dbReference type="FunCoup" id="A0A6I9R295">
    <property type="interactions" value="52"/>
</dbReference>
<dbReference type="GeneID" id="105043381"/>
<dbReference type="Gene3D" id="3.40.30.10">
    <property type="entry name" value="Glutaredoxin"/>
    <property type="match status" value="1"/>
</dbReference>
<comment type="similarity">
    <text evidence="2">Belongs to the glutaredoxin family. CC-type subfamily.</text>
</comment>
<evidence type="ECO:0000256" key="3">
    <source>
        <dbReference type="ARBA" id="ARBA00022490"/>
    </source>
</evidence>
<evidence type="ECO:0000259" key="6">
    <source>
        <dbReference type="Pfam" id="PF00462"/>
    </source>
</evidence>
<reference evidence="8" key="1">
    <citation type="submission" date="2025-08" db="UniProtKB">
        <authorList>
            <consortium name="RefSeq"/>
        </authorList>
    </citation>
    <scope>IDENTIFICATION</scope>
</reference>
<feature type="compositionally biased region" description="Low complexity" evidence="5">
    <location>
        <begin position="34"/>
        <end position="44"/>
    </location>
</feature>
<evidence type="ECO:0000256" key="5">
    <source>
        <dbReference type="SAM" id="MobiDB-lite"/>
    </source>
</evidence>
<proteinExistence type="inferred from homology"/>
<feature type="region of interest" description="Disordered" evidence="5">
    <location>
        <begin position="25"/>
        <end position="49"/>
    </location>
</feature>
<name>A0A6I9R295_ELAGV</name>
<dbReference type="PROSITE" id="PS51354">
    <property type="entry name" value="GLUTAREDOXIN_2"/>
    <property type="match status" value="1"/>
</dbReference>
<keyword evidence="3" id="KW-0963">Cytoplasm</keyword>
<organism evidence="7 8">
    <name type="scientific">Elaeis guineensis var. tenera</name>
    <name type="common">Oil palm</name>
    <dbReference type="NCBI Taxonomy" id="51953"/>
    <lineage>
        <taxon>Eukaryota</taxon>
        <taxon>Viridiplantae</taxon>
        <taxon>Streptophyta</taxon>
        <taxon>Embryophyta</taxon>
        <taxon>Tracheophyta</taxon>
        <taxon>Spermatophyta</taxon>
        <taxon>Magnoliopsida</taxon>
        <taxon>Liliopsida</taxon>
        <taxon>Arecaceae</taxon>
        <taxon>Arecoideae</taxon>
        <taxon>Cocoseae</taxon>
        <taxon>Elaeidinae</taxon>
        <taxon>Elaeis</taxon>
    </lineage>
</organism>
<dbReference type="InParanoid" id="A0A6I9R295"/>
<evidence type="ECO:0000256" key="4">
    <source>
        <dbReference type="ARBA" id="ARBA00023284"/>
    </source>
</evidence>
<dbReference type="KEGG" id="egu:105043381"/>
<dbReference type="Pfam" id="PF00462">
    <property type="entry name" value="Glutaredoxin"/>
    <property type="match status" value="1"/>
</dbReference>
<evidence type="ECO:0000256" key="1">
    <source>
        <dbReference type="ARBA" id="ARBA00004496"/>
    </source>
</evidence>
<dbReference type="InterPro" id="IPR002109">
    <property type="entry name" value="Glutaredoxin"/>
</dbReference>
<dbReference type="AlphaFoldDB" id="A0A6I9R295"/>
<comment type="subcellular location">
    <subcellularLocation>
        <location evidence="1">Cytoplasm</location>
    </subcellularLocation>
</comment>